<evidence type="ECO:0000313" key="1">
    <source>
        <dbReference type="EMBL" id="KAF9643491.1"/>
    </source>
</evidence>
<name>A0ACB6Z1E3_THEGA</name>
<comment type="caution">
    <text evidence="1">The sequence shown here is derived from an EMBL/GenBank/DDBJ whole genome shotgun (WGS) entry which is preliminary data.</text>
</comment>
<protein>
    <submittedName>
        <fullName evidence="1">Uncharacterized protein</fullName>
    </submittedName>
</protein>
<evidence type="ECO:0000313" key="2">
    <source>
        <dbReference type="Proteomes" id="UP000886501"/>
    </source>
</evidence>
<proteinExistence type="predicted"/>
<dbReference type="EMBL" id="MU118217">
    <property type="protein sequence ID" value="KAF9643491.1"/>
    <property type="molecule type" value="Genomic_DNA"/>
</dbReference>
<sequence length="285" mass="31202">MASFSINSSSPTSISPRHWAMIADEQATFLGSWNATTISHTRGSCMHPYPSPCLAFMRANTTENADKDFSDLGVNDFVLTHKVTAHHKLEHLQGTVFARSLLERGTYHAMEGIEVYHSPIEVSMGYTASVGIMLAEELALTNDMVGILINIPLYVGAISVTTRGTVARVAEMEETIHGLETVLRQLKCSHEAFKIQTELELANHDLSIGVLHACLNVLALMEVNLTTEEFISAPTSLVPSENTSTTDVSIRIETPDLVVPIGVLIPIEDEEEEEEETSVVPDERA</sequence>
<keyword evidence="2" id="KW-1185">Reference proteome</keyword>
<dbReference type="Proteomes" id="UP000886501">
    <property type="component" value="Unassembled WGS sequence"/>
</dbReference>
<reference evidence="1" key="2">
    <citation type="journal article" date="2020" name="Nat. Commun.">
        <title>Large-scale genome sequencing of mycorrhizal fungi provides insights into the early evolution of symbiotic traits.</title>
        <authorList>
            <person name="Miyauchi S."/>
            <person name="Kiss E."/>
            <person name="Kuo A."/>
            <person name="Drula E."/>
            <person name="Kohler A."/>
            <person name="Sanchez-Garcia M."/>
            <person name="Morin E."/>
            <person name="Andreopoulos B."/>
            <person name="Barry K.W."/>
            <person name="Bonito G."/>
            <person name="Buee M."/>
            <person name="Carver A."/>
            <person name="Chen C."/>
            <person name="Cichocki N."/>
            <person name="Clum A."/>
            <person name="Culley D."/>
            <person name="Crous P.W."/>
            <person name="Fauchery L."/>
            <person name="Girlanda M."/>
            <person name="Hayes R.D."/>
            <person name="Keri Z."/>
            <person name="LaButti K."/>
            <person name="Lipzen A."/>
            <person name="Lombard V."/>
            <person name="Magnuson J."/>
            <person name="Maillard F."/>
            <person name="Murat C."/>
            <person name="Nolan M."/>
            <person name="Ohm R.A."/>
            <person name="Pangilinan J."/>
            <person name="Pereira M.F."/>
            <person name="Perotto S."/>
            <person name="Peter M."/>
            <person name="Pfister S."/>
            <person name="Riley R."/>
            <person name="Sitrit Y."/>
            <person name="Stielow J.B."/>
            <person name="Szollosi G."/>
            <person name="Zifcakova L."/>
            <person name="Stursova M."/>
            <person name="Spatafora J.W."/>
            <person name="Tedersoo L."/>
            <person name="Vaario L.M."/>
            <person name="Yamada A."/>
            <person name="Yan M."/>
            <person name="Wang P."/>
            <person name="Xu J."/>
            <person name="Bruns T."/>
            <person name="Baldrian P."/>
            <person name="Vilgalys R."/>
            <person name="Dunand C."/>
            <person name="Henrissat B."/>
            <person name="Grigoriev I.V."/>
            <person name="Hibbett D."/>
            <person name="Nagy L.G."/>
            <person name="Martin F.M."/>
        </authorList>
    </citation>
    <scope>NUCLEOTIDE SEQUENCE</scope>
    <source>
        <strain evidence="1">P2</strain>
    </source>
</reference>
<organism evidence="1 2">
    <name type="scientific">Thelephora ganbajun</name>
    <name type="common">Ganba fungus</name>
    <dbReference type="NCBI Taxonomy" id="370292"/>
    <lineage>
        <taxon>Eukaryota</taxon>
        <taxon>Fungi</taxon>
        <taxon>Dikarya</taxon>
        <taxon>Basidiomycota</taxon>
        <taxon>Agaricomycotina</taxon>
        <taxon>Agaricomycetes</taxon>
        <taxon>Thelephorales</taxon>
        <taxon>Thelephoraceae</taxon>
        <taxon>Thelephora</taxon>
    </lineage>
</organism>
<accession>A0ACB6Z1E3</accession>
<reference evidence="1" key="1">
    <citation type="submission" date="2019-10" db="EMBL/GenBank/DDBJ databases">
        <authorList>
            <consortium name="DOE Joint Genome Institute"/>
            <person name="Kuo A."/>
            <person name="Miyauchi S."/>
            <person name="Kiss E."/>
            <person name="Drula E."/>
            <person name="Kohler A."/>
            <person name="Sanchez-Garcia M."/>
            <person name="Andreopoulos B."/>
            <person name="Barry K.W."/>
            <person name="Bonito G."/>
            <person name="Buee M."/>
            <person name="Carver A."/>
            <person name="Chen C."/>
            <person name="Cichocki N."/>
            <person name="Clum A."/>
            <person name="Culley D."/>
            <person name="Crous P.W."/>
            <person name="Fauchery L."/>
            <person name="Girlanda M."/>
            <person name="Hayes R."/>
            <person name="Keri Z."/>
            <person name="Labutti K."/>
            <person name="Lipzen A."/>
            <person name="Lombard V."/>
            <person name="Magnuson J."/>
            <person name="Maillard F."/>
            <person name="Morin E."/>
            <person name="Murat C."/>
            <person name="Nolan M."/>
            <person name="Ohm R."/>
            <person name="Pangilinan J."/>
            <person name="Pereira M."/>
            <person name="Perotto S."/>
            <person name="Peter M."/>
            <person name="Riley R."/>
            <person name="Sitrit Y."/>
            <person name="Stielow B."/>
            <person name="Szollosi G."/>
            <person name="Zifcakova L."/>
            <person name="Stursova M."/>
            <person name="Spatafora J.W."/>
            <person name="Tedersoo L."/>
            <person name="Vaario L.-M."/>
            <person name="Yamada A."/>
            <person name="Yan M."/>
            <person name="Wang P."/>
            <person name="Xu J."/>
            <person name="Bruns T."/>
            <person name="Baldrian P."/>
            <person name="Vilgalys R."/>
            <person name="Henrissat B."/>
            <person name="Grigoriev I.V."/>
            <person name="Hibbett D."/>
            <person name="Nagy L.G."/>
            <person name="Martin F.M."/>
        </authorList>
    </citation>
    <scope>NUCLEOTIDE SEQUENCE</scope>
    <source>
        <strain evidence="1">P2</strain>
    </source>
</reference>
<gene>
    <name evidence="1" type="ORF">BDM02DRAFT_3132393</name>
</gene>